<sequence length="534" mass="59809">MKGFVPCLTWVKKGVAKATPDKVQVTKEELEKIIKDTKQGIANAELGDEEEDDGDQVHDMEGDADLIATGGKKKIKKKKRKEEPEKDDVEEEDVDDIIAEYGLENYDEDEEVSSPWDGIAGLTYYASNDDDPYITLKDEQDDSDNEDFTIKPTDNLLAVARVQQDCTLLEIHVYNEEEANFYCHHDIILPSFPLALEWLNYDPGEQQTGNMLAVSSMEPTIDLWDLDVIDCLEPTFTLGTKVKKSKKKKNSATAAGHTDAVLDLSWNKEARNVLASGSADFTIGLWDLSQGTMVTSIRQHKEKVQTLEWHPFEAQSLLSGSFDQTVKVYDCRCPNDTHKTWQLKGEIERVTWNHFSPFHYLASTDQGFVYYVDARMDKPVFTLSAHDKAVTGLRLSSQVPGLLVTSSADKAFKVWDIENNKPECILDKQLGMGELQCVADNPDAAFVFAIGGESALKVWDIRESAAVRKHFEGRNGSNLVNGAEVPMDVDAVSMGSLSLQPKDSQPQSKDLDKCQTEEKKKKKKKKKKKPMGTQ</sequence>
<dbReference type="InterPro" id="IPR036322">
    <property type="entry name" value="WD40_repeat_dom_sf"/>
</dbReference>
<accession>A0A1S3K1V7</accession>
<dbReference type="PROSITE" id="PS50294">
    <property type="entry name" value="WD_REPEATS_REGION"/>
    <property type="match status" value="2"/>
</dbReference>
<feature type="compositionally biased region" description="Basic residues" evidence="5">
    <location>
        <begin position="520"/>
        <end position="534"/>
    </location>
</feature>
<keyword evidence="3" id="KW-0677">Repeat</keyword>
<dbReference type="AlphaFoldDB" id="A0A1S3K1V7"/>
<keyword evidence="6" id="KW-1185">Reference proteome</keyword>
<evidence type="ECO:0000313" key="6">
    <source>
        <dbReference type="Proteomes" id="UP000085678"/>
    </source>
</evidence>
<dbReference type="InterPro" id="IPR001680">
    <property type="entry name" value="WD40_rpt"/>
</dbReference>
<dbReference type="OrthoDB" id="270624at2759"/>
<evidence type="ECO:0000256" key="4">
    <source>
        <dbReference type="PROSITE-ProRule" id="PRU00221"/>
    </source>
</evidence>
<evidence type="ECO:0000256" key="5">
    <source>
        <dbReference type="SAM" id="MobiDB-lite"/>
    </source>
</evidence>
<evidence type="ECO:0000256" key="2">
    <source>
        <dbReference type="ARBA" id="ARBA00022574"/>
    </source>
</evidence>
<dbReference type="RefSeq" id="XP_013416610.1">
    <property type="nucleotide sequence ID" value="XM_013561156.1"/>
</dbReference>
<dbReference type="Gene3D" id="2.130.10.10">
    <property type="entry name" value="YVTN repeat-like/Quinoprotein amine dehydrogenase"/>
    <property type="match status" value="2"/>
</dbReference>
<proteinExistence type="predicted"/>
<feature type="compositionally biased region" description="Acidic residues" evidence="5">
    <location>
        <begin position="85"/>
        <end position="94"/>
    </location>
</feature>
<dbReference type="GO" id="GO:0006364">
    <property type="term" value="P:rRNA processing"/>
    <property type="evidence" value="ECO:0007669"/>
    <property type="project" value="InterPro"/>
</dbReference>
<dbReference type="STRING" id="7574.A0A1S3K1V7"/>
<reference evidence="7" key="1">
    <citation type="submission" date="2025-08" db="UniProtKB">
        <authorList>
            <consortium name="RefSeq"/>
        </authorList>
    </citation>
    <scope>IDENTIFICATION</scope>
    <source>
        <tissue evidence="7">Gonads</tissue>
    </source>
</reference>
<keyword evidence="2 4" id="KW-0853">WD repeat</keyword>
<evidence type="ECO:0000256" key="1">
    <source>
        <dbReference type="ARBA" id="ARBA00022553"/>
    </source>
</evidence>
<feature type="compositionally biased region" description="Polar residues" evidence="5">
    <location>
        <begin position="495"/>
        <end position="508"/>
    </location>
</feature>
<dbReference type="PANTHER" id="PTHR14091">
    <property type="entry name" value="PERIODIC TRYPTOPHAN PROTEIN 1"/>
    <property type="match status" value="1"/>
</dbReference>
<dbReference type="InterPro" id="IPR015943">
    <property type="entry name" value="WD40/YVTN_repeat-like_dom_sf"/>
</dbReference>
<evidence type="ECO:0000256" key="3">
    <source>
        <dbReference type="ARBA" id="ARBA00022737"/>
    </source>
</evidence>
<gene>
    <name evidence="7" type="primary">LOC106178110</name>
</gene>
<feature type="repeat" description="WD" evidence="4">
    <location>
        <begin position="297"/>
        <end position="330"/>
    </location>
</feature>
<keyword evidence="1" id="KW-0597">Phosphoprotein</keyword>
<dbReference type="InterPro" id="IPR020472">
    <property type="entry name" value="WD40_PAC1"/>
</dbReference>
<dbReference type="InParanoid" id="A0A1S3K1V7"/>
<dbReference type="GO" id="GO:0005634">
    <property type="term" value="C:nucleus"/>
    <property type="evidence" value="ECO:0007669"/>
    <property type="project" value="TreeGrafter"/>
</dbReference>
<dbReference type="Proteomes" id="UP000085678">
    <property type="component" value="Unplaced"/>
</dbReference>
<dbReference type="InterPro" id="IPR044285">
    <property type="entry name" value="PWP1"/>
</dbReference>
<evidence type="ECO:0000313" key="7">
    <source>
        <dbReference type="RefSeq" id="XP_013416610.1"/>
    </source>
</evidence>
<feature type="region of interest" description="Disordered" evidence="5">
    <location>
        <begin position="41"/>
        <end position="94"/>
    </location>
</feature>
<name>A0A1S3K1V7_LINAN</name>
<dbReference type="PROSITE" id="PS50082">
    <property type="entry name" value="WD_REPEATS_2"/>
    <property type="match status" value="3"/>
</dbReference>
<organism evidence="6 7">
    <name type="scientific">Lingula anatina</name>
    <name type="common">Brachiopod</name>
    <name type="synonym">Lingula unguis</name>
    <dbReference type="NCBI Taxonomy" id="7574"/>
    <lineage>
        <taxon>Eukaryota</taxon>
        <taxon>Metazoa</taxon>
        <taxon>Spiralia</taxon>
        <taxon>Lophotrochozoa</taxon>
        <taxon>Brachiopoda</taxon>
        <taxon>Linguliformea</taxon>
        <taxon>Lingulata</taxon>
        <taxon>Lingulida</taxon>
        <taxon>Linguloidea</taxon>
        <taxon>Lingulidae</taxon>
        <taxon>Lingula</taxon>
    </lineage>
</organism>
<dbReference type="InterPro" id="IPR019775">
    <property type="entry name" value="WD40_repeat_CS"/>
</dbReference>
<dbReference type="KEGG" id="lak:106178110"/>
<feature type="compositionally biased region" description="Basic residues" evidence="5">
    <location>
        <begin position="71"/>
        <end position="80"/>
    </location>
</feature>
<dbReference type="Pfam" id="PF00400">
    <property type="entry name" value="WD40"/>
    <property type="match status" value="3"/>
</dbReference>
<dbReference type="FunCoup" id="A0A1S3K1V7">
    <property type="interactions" value="2745"/>
</dbReference>
<dbReference type="PRINTS" id="PR00320">
    <property type="entry name" value="GPROTEINBRPT"/>
</dbReference>
<dbReference type="PANTHER" id="PTHR14091:SF0">
    <property type="entry name" value="PERIODIC TRYPTOPHAN PROTEIN 1 HOMOLOG"/>
    <property type="match status" value="1"/>
</dbReference>
<protein>
    <submittedName>
        <fullName evidence="7">Periodic tryptophan protein 1 homolog isoform X1</fullName>
    </submittedName>
</protein>
<feature type="repeat" description="WD" evidence="4">
    <location>
        <begin position="254"/>
        <end position="296"/>
    </location>
</feature>
<feature type="repeat" description="WD" evidence="4">
    <location>
        <begin position="383"/>
        <end position="421"/>
    </location>
</feature>
<feature type="compositionally biased region" description="Basic and acidic residues" evidence="5">
    <location>
        <begin position="509"/>
        <end position="519"/>
    </location>
</feature>
<dbReference type="SMART" id="SM00320">
    <property type="entry name" value="WD40"/>
    <property type="match status" value="4"/>
</dbReference>
<feature type="region of interest" description="Disordered" evidence="5">
    <location>
        <begin position="495"/>
        <end position="534"/>
    </location>
</feature>
<dbReference type="GeneID" id="106178110"/>
<dbReference type="SUPFAM" id="SSF50978">
    <property type="entry name" value="WD40 repeat-like"/>
    <property type="match status" value="1"/>
</dbReference>
<dbReference type="PROSITE" id="PS00678">
    <property type="entry name" value="WD_REPEATS_1"/>
    <property type="match status" value="1"/>
</dbReference>